<comment type="caution">
    <text evidence="2">The sequence shown here is derived from an EMBL/GenBank/DDBJ whole genome shotgun (WGS) entry which is preliminary data.</text>
</comment>
<dbReference type="EMBL" id="JAPDMQ010000125">
    <property type="protein sequence ID" value="KAK0533999.1"/>
    <property type="molecule type" value="Genomic_DNA"/>
</dbReference>
<evidence type="ECO:0000313" key="3">
    <source>
        <dbReference type="Proteomes" id="UP001176521"/>
    </source>
</evidence>
<evidence type="ECO:0000256" key="1">
    <source>
        <dbReference type="SAM" id="MobiDB-lite"/>
    </source>
</evidence>
<feature type="region of interest" description="Disordered" evidence="1">
    <location>
        <begin position="24"/>
        <end position="45"/>
    </location>
</feature>
<name>A0AAN6GD12_9BASI</name>
<keyword evidence="3" id="KW-1185">Reference proteome</keyword>
<dbReference type="AlphaFoldDB" id="A0AAN6GD12"/>
<dbReference type="Proteomes" id="UP001176521">
    <property type="component" value="Unassembled WGS sequence"/>
</dbReference>
<feature type="non-terminal residue" evidence="2">
    <location>
        <position position="1"/>
    </location>
</feature>
<reference evidence="2" key="1">
    <citation type="journal article" date="2023" name="PhytoFront">
        <title>Draft Genome Resources of Seven Strains of Tilletia horrida, Causal Agent of Kernel Smut of Rice.</title>
        <authorList>
            <person name="Khanal S."/>
            <person name="Antony Babu S."/>
            <person name="Zhou X.G."/>
        </authorList>
    </citation>
    <scope>NUCLEOTIDE SEQUENCE</scope>
    <source>
        <strain evidence="2">TX3</strain>
    </source>
</reference>
<protein>
    <submittedName>
        <fullName evidence="2">Vacuolar ATP synthase subunit C</fullName>
    </submittedName>
</protein>
<proteinExistence type="predicted"/>
<gene>
    <name evidence="2" type="primary">VMA5_1</name>
    <name evidence="2" type="ORF">OC842_002772</name>
</gene>
<organism evidence="2 3">
    <name type="scientific">Tilletia horrida</name>
    <dbReference type="NCBI Taxonomy" id="155126"/>
    <lineage>
        <taxon>Eukaryota</taxon>
        <taxon>Fungi</taxon>
        <taxon>Dikarya</taxon>
        <taxon>Basidiomycota</taxon>
        <taxon>Ustilaginomycotina</taxon>
        <taxon>Exobasidiomycetes</taxon>
        <taxon>Tilletiales</taxon>
        <taxon>Tilletiaceae</taxon>
        <taxon>Tilletia</taxon>
    </lineage>
</organism>
<feature type="compositionally biased region" description="Gly residues" evidence="1">
    <location>
        <begin position="27"/>
        <end position="37"/>
    </location>
</feature>
<sequence length="69" mass="7330">PNPKKAKNLLTTLNSHFAYLAAHQGKSKGGNDGGASGGAPDAETPGEYLQLLEDEVYPFVVVEQYRVAV</sequence>
<evidence type="ECO:0000313" key="2">
    <source>
        <dbReference type="EMBL" id="KAK0533999.1"/>
    </source>
</evidence>
<accession>A0AAN6GD12</accession>